<dbReference type="SUPFAM" id="SSF55961">
    <property type="entry name" value="Bet v1-like"/>
    <property type="match status" value="1"/>
</dbReference>
<dbReference type="Proteomes" id="UP001597227">
    <property type="component" value="Unassembled WGS sequence"/>
</dbReference>
<dbReference type="RefSeq" id="WP_388036766.1">
    <property type="nucleotide sequence ID" value="NZ_JBHUEK010000010.1"/>
</dbReference>
<reference evidence="4" key="1">
    <citation type="journal article" date="2019" name="Int. J. Syst. Evol. Microbiol.">
        <title>The Global Catalogue of Microorganisms (GCM) 10K type strain sequencing project: providing services to taxonomists for standard genome sequencing and annotation.</title>
        <authorList>
            <consortium name="The Broad Institute Genomics Platform"/>
            <consortium name="The Broad Institute Genome Sequencing Center for Infectious Disease"/>
            <person name="Wu L."/>
            <person name="Ma J."/>
        </authorList>
    </citation>
    <scope>NUCLEOTIDE SEQUENCE [LARGE SCALE GENOMIC DNA]</scope>
    <source>
        <strain evidence="4">CCUG 15531</strain>
    </source>
</reference>
<dbReference type="InterPro" id="IPR013538">
    <property type="entry name" value="ASHA1/2-like_C"/>
</dbReference>
<gene>
    <name evidence="3" type="ORF">ACFSFW_07535</name>
</gene>
<evidence type="ECO:0000256" key="1">
    <source>
        <dbReference type="ARBA" id="ARBA00006817"/>
    </source>
</evidence>
<dbReference type="Gene3D" id="3.30.530.20">
    <property type="match status" value="1"/>
</dbReference>
<comment type="caution">
    <text evidence="3">The sequence shown here is derived from an EMBL/GenBank/DDBJ whole genome shotgun (WGS) entry which is preliminary data.</text>
</comment>
<organism evidence="3 4">
    <name type="scientific">Fredinandcohnia salidurans</name>
    <dbReference type="NCBI Taxonomy" id="2595041"/>
    <lineage>
        <taxon>Bacteria</taxon>
        <taxon>Bacillati</taxon>
        <taxon>Bacillota</taxon>
        <taxon>Bacilli</taxon>
        <taxon>Bacillales</taxon>
        <taxon>Bacillaceae</taxon>
        <taxon>Fredinandcohnia</taxon>
    </lineage>
</organism>
<evidence type="ECO:0000313" key="4">
    <source>
        <dbReference type="Proteomes" id="UP001597227"/>
    </source>
</evidence>
<dbReference type="Pfam" id="PF08327">
    <property type="entry name" value="AHSA1"/>
    <property type="match status" value="1"/>
</dbReference>
<evidence type="ECO:0000259" key="2">
    <source>
        <dbReference type="Pfam" id="PF08327"/>
    </source>
</evidence>
<dbReference type="CDD" id="cd07812">
    <property type="entry name" value="SRPBCC"/>
    <property type="match status" value="1"/>
</dbReference>
<protein>
    <submittedName>
        <fullName evidence="3">SRPBCC family protein</fullName>
    </submittedName>
</protein>
<name>A0ABW4MKG9_9BACI</name>
<comment type="similarity">
    <text evidence="1">Belongs to the AHA1 family.</text>
</comment>
<accession>A0ABW4MKG9</accession>
<keyword evidence="4" id="KW-1185">Reference proteome</keyword>
<sequence>MKQSIVIEAPIIKVFDCIAKANLREKWFPNVTSIHYSNLEHESHPGASFQLTAVEEKVQVTLQGRNKEITLPSFFAFELESQTYRMTFSYRLQQQANHTVIEQEFETRYYRPVMNVIDKLFKSSAKQTGELVLNSLKEFCEARVRPE</sequence>
<feature type="domain" description="Activator of Hsp90 ATPase homologue 1/2-like C-terminal" evidence="2">
    <location>
        <begin position="9"/>
        <end position="105"/>
    </location>
</feature>
<evidence type="ECO:0000313" key="3">
    <source>
        <dbReference type="EMBL" id="MFD1778517.1"/>
    </source>
</evidence>
<dbReference type="EMBL" id="JBHUEK010000010">
    <property type="protein sequence ID" value="MFD1778517.1"/>
    <property type="molecule type" value="Genomic_DNA"/>
</dbReference>
<dbReference type="InterPro" id="IPR023393">
    <property type="entry name" value="START-like_dom_sf"/>
</dbReference>
<proteinExistence type="inferred from homology"/>